<name>A0A1Q4H9P3_9MYCO</name>
<evidence type="ECO:0000313" key="8">
    <source>
        <dbReference type="EMBL" id="PEG55367.1"/>
    </source>
</evidence>
<feature type="transmembrane region" description="Helical" evidence="5">
    <location>
        <begin position="84"/>
        <end position="114"/>
    </location>
</feature>
<dbReference type="AlphaFoldDB" id="A0A1Q4H9P3"/>
<protein>
    <recommendedName>
        <fullName evidence="6">RDD domain-containing protein</fullName>
    </recommendedName>
</protein>
<accession>A0A1Q4H9P3</accession>
<evidence type="ECO:0000259" key="6">
    <source>
        <dbReference type="Pfam" id="PF06271"/>
    </source>
</evidence>
<evidence type="ECO:0000313" key="10">
    <source>
        <dbReference type="Proteomes" id="UP000220340"/>
    </source>
</evidence>
<dbReference type="InterPro" id="IPR010432">
    <property type="entry name" value="RDD"/>
</dbReference>
<dbReference type="GO" id="GO:0016020">
    <property type="term" value="C:membrane"/>
    <property type="evidence" value="ECO:0007669"/>
    <property type="project" value="UniProtKB-SubCell"/>
</dbReference>
<reference evidence="7 9" key="1">
    <citation type="submission" date="2016-09" db="EMBL/GenBank/DDBJ databases">
        <title>genome sequences of unsequenced Mycobacteria.</title>
        <authorList>
            <person name="Greninger A.L."/>
            <person name="Jerome K.R."/>
            <person name="Mcnair B."/>
            <person name="Wallis C."/>
            <person name="Fang F."/>
        </authorList>
    </citation>
    <scope>NUCLEOTIDE SEQUENCE [LARGE SCALE GENOMIC DNA]</scope>
    <source>
        <strain evidence="7 9">BM1</strain>
    </source>
</reference>
<proteinExistence type="predicted"/>
<evidence type="ECO:0000313" key="9">
    <source>
        <dbReference type="Proteomes" id="UP000191039"/>
    </source>
</evidence>
<dbReference type="Proteomes" id="UP000220340">
    <property type="component" value="Unassembled WGS sequence"/>
</dbReference>
<evidence type="ECO:0000256" key="2">
    <source>
        <dbReference type="ARBA" id="ARBA00022692"/>
    </source>
</evidence>
<evidence type="ECO:0000256" key="1">
    <source>
        <dbReference type="ARBA" id="ARBA00004141"/>
    </source>
</evidence>
<comment type="subcellular location">
    <subcellularLocation>
        <location evidence="1">Membrane</location>
        <topology evidence="1">Multi-pass membrane protein</topology>
    </subcellularLocation>
</comment>
<dbReference type="STRING" id="1801.BRW64_18970"/>
<dbReference type="Proteomes" id="UP000191039">
    <property type="component" value="Unassembled WGS sequence"/>
</dbReference>
<organism evidence="7 9">
    <name type="scientific">Mycolicibacterium diernhoferi</name>
    <dbReference type="NCBI Taxonomy" id="1801"/>
    <lineage>
        <taxon>Bacteria</taxon>
        <taxon>Bacillati</taxon>
        <taxon>Actinomycetota</taxon>
        <taxon>Actinomycetes</taxon>
        <taxon>Mycobacteriales</taxon>
        <taxon>Mycobacteriaceae</taxon>
        <taxon>Mycolicibacterium</taxon>
    </lineage>
</organism>
<reference evidence="8 10" key="2">
    <citation type="submission" date="2017-10" db="EMBL/GenBank/DDBJ databases">
        <title>The new phylogeny of genus Mycobacterium.</title>
        <authorList>
            <person name="Tortoli E."/>
            <person name="Trovato A."/>
            <person name="Cirillo D.M."/>
        </authorList>
    </citation>
    <scope>NUCLEOTIDE SEQUENCE [LARGE SCALE GENOMIC DNA]</scope>
    <source>
        <strain evidence="8 10">IP141170001</strain>
    </source>
</reference>
<comment type="caution">
    <text evidence="7">The sequence shown here is derived from an EMBL/GenBank/DDBJ whole genome shotgun (WGS) entry which is preliminary data.</text>
</comment>
<keyword evidence="2 5" id="KW-0812">Transmembrane</keyword>
<dbReference type="OrthoDB" id="4625746at2"/>
<evidence type="ECO:0000256" key="3">
    <source>
        <dbReference type="ARBA" id="ARBA00022989"/>
    </source>
</evidence>
<evidence type="ECO:0000313" key="7">
    <source>
        <dbReference type="EMBL" id="OPE56110.1"/>
    </source>
</evidence>
<keyword evidence="10" id="KW-1185">Reference proteome</keyword>
<evidence type="ECO:0000256" key="5">
    <source>
        <dbReference type="SAM" id="Phobius"/>
    </source>
</evidence>
<gene>
    <name evidence="7" type="ORF">BV510_01560</name>
    <name evidence="8" type="ORF">CRI78_06430</name>
</gene>
<dbReference type="Pfam" id="PF06271">
    <property type="entry name" value="RDD"/>
    <property type="match status" value="1"/>
</dbReference>
<keyword evidence="4 5" id="KW-0472">Membrane</keyword>
<sequence length="227" mass="23565">MHGSAVNSDGTCRHCGSPLHVGAPFCGSCGRSVPNRGQQPPRPAAPVPSAPAVPAAPTDQIVGAGRGVRCACYLMDLAVMFSPALPLAIAAAVLGVAEIVYVVLPVAFAAVWLWMQIWQGYTGLTFGRSMLGLRLIRASDNRPPGLAACMTRSGVFGATAGLAAIPVIMNETPHPGLHDKVSGLIMIDVVQGANPLGKKQDPVFRRSPDRGLNRVAAPLPVNATGHR</sequence>
<keyword evidence="3 5" id="KW-1133">Transmembrane helix</keyword>
<dbReference type="EMBL" id="PDCR01000007">
    <property type="protein sequence ID" value="PEG55367.1"/>
    <property type="molecule type" value="Genomic_DNA"/>
</dbReference>
<dbReference type="EMBL" id="MIJD01000008">
    <property type="protein sequence ID" value="OPE56110.1"/>
    <property type="molecule type" value="Genomic_DNA"/>
</dbReference>
<feature type="domain" description="RDD" evidence="6">
    <location>
        <begin position="64"/>
        <end position="182"/>
    </location>
</feature>
<evidence type="ECO:0000256" key="4">
    <source>
        <dbReference type="ARBA" id="ARBA00023136"/>
    </source>
</evidence>